<dbReference type="KEGG" id="taa:NMY3_00207"/>
<gene>
    <name evidence="1" type="ORF">NMY3_00207</name>
</gene>
<keyword evidence="2" id="KW-1185">Reference proteome</keyword>
<proteinExistence type="predicted"/>
<accession>A0A654LW11</accession>
<name>A0A654LW11_9ARCH</name>
<organism evidence="1 2">
    <name type="scientific">Candidatus Nitrosocosmicus oleophilus</name>
    <dbReference type="NCBI Taxonomy" id="1353260"/>
    <lineage>
        <taxon>Archaea</taxon>
        <taxon>Nitrososphaerota</taxon>
        <taxon>Nitrososphaeria</taxon>
        <taxon>Nitrososphaerales</taxon>
        <taxon>Nitrososphaeraceae</taxon>
        <taxon>Candidatus Nitrosocosmicus</taxon>
    </lineage>
</organism>
<dbReference type="Proteomes" id="UP000058925">
    <property type="component" value="Chromosome"/>
</dbReference>
<dbReference type="GeneID" id="60420410"/>
<evidence type="ECO:0000313" key="1">
    <source>
        <dbReference type="EMBL" id="ALI34421.1"/>
    </source>
</evidence>
<evidence type="ECO:0000313" key="2">
    <source>
        <dbReference type="Proteomes" id="UP000058925"/>
    </source>
</evidence>
<reference evidence="2" key="1">
    <citation type="submission" date="2015-10" db="EMBL/GenBank/DDBJ databases">
        <title>Niche specialization of a soil ammonia-oxidizing archaeon, Candidatus Nitrosocosmicus oleophilus.</title>
        <authorList>
            <person name="Jung M.-Y."/>
            <person name="Rhee S.-K."/>
        </authorList>
    </citation>
    <scope>NUCLEOTIDE SEQUENCE [LARGE SCALE GENOMIC DNA]</scope>
    <source>
        <strain evidence="2">MY3</strain>
    </source>
</reference>
<dbReference type="RefSeq" id="WP_196817084.1">
    <property type="nucleotide sequence ID" value="NZ_CP012850.1"/>
</dbReference>
<sequence>MHNIYKISLIAITILSVIIASTAIVAESFADHPASKKLNDRSKALDKEAEQAKKDGNDVKSFAKSLTAKKLREKA</sequence>
<protein>
    <submittedName>
        <fullName evidence="1">Uncharacterized protein</fullName>
    </submittedName>
</protein>
<dbReference type="AlphaFoldDB" id="A0A654LW11"/>
<dbReference type="EMBL" id="CP012850">
    <property type="protein sequence ID" value="ALI34421.1"/>
    <property type="molecule type" value="Genomic_DNA"/>
</dbReference>